<dbReference type="SMART" id="SM00320">
    <property type="entry name" value="WD40"/>
    <property type="match status" value="5"/>
</dbReference>
<dbReference type="PANTHER" id="PTHR22889:SF0">
    <property type="entry name" value="WD REPEAT-CONTAINING PROTEIN 89"/>
    <property type="match status" value="1"/>
</dbReference>
<protein>
    <submittedName>
        <fullName evidence="4">WD40-repeat-containing domain protein</fullName>
    </submittedName>
</protein>
<dbReference type="InterPro" id="IPR001680">
    <property type="entry name" value="WD40_rpt"/>
</dbReference>
<sequence>MYQLVNAAEYKYPGREIFVLDILPVATGFAATASDQTLSLFDPLRLSQGPVKKLRTEHENLTAAKVYDAGNSIICSTGENGTVSVWDLRLDPGSARALQIRGNQPNILSLACSNETNTVAAGTELANHQASIVIWDLRSPSSPRSQFSEGHSDDITELTYHPTNPSLLLSGSTDGLVNITDTSIADEDEAVQQTFNHGSVHRAGFLNETEVFAASHDEKFALYDMAEQTRTGAATVDFGDVRTLLGCQYLAAVAPKLGGMGAVVGVGAQNQDMFQLFHLAKGPGGWALDRETVVGLPGAHGTELVRGFCFYDEQQLVFTAGEDGCVKAWRPSN</sequence>
<proteinExistence type="predicted"/>
<evidence type="ECO:0000256" key="3">
    <source>
        <dbReference type="PROSITE-ProRule" id="PRU00221"/>
    </source>
</evidence>
<dbReference type="InterPro" id="IPR019775">
    <property type="entry name" value="WD40_repeat_CS"/>
</dbReference>
<dbReference type="Pfam" id="PF00400">
    <property type="entry name" value="WD40"/>
    <property type="match status" value="3"/>
</dbReference>
<dbReference type="SUPFAM" id="SSF50978">
    <property type="entry name" value="WD40 repeat-like"/>
    <property type="match status" value="1"/>
</dbReference>
<dbReference type="InterPro" id="IPR015943">
    <property type="entry name" value="WD40/YVTN_repeat-like_dom_sf"/>
</dbReference>
<keyword evidence="2" id="KW-0677">Repeat</keyword>
<name>A0AAN7CGC8_9PEZI</name>
<dbReference type="InterPro" id="IPR036322">
    <property type="entry name" value="WD40_repeat_dom_sf"/>
</dbReference>
<accession>A0AAN7CGC8</accession>
<gene>
    <name evidence="4" type="ORF">C8A03DRAFT_41057</name>
</gene>
<dbReference type="Proteomes" id="UP001303760">
    <property type="component" value="Unassembled WGS sequence"/>
</dbReference>
<keyword evidence="1 3" id="KW-0853">WD repeat</keyword>
<keyword evidence="5" id="KW-1185">Reference proteome</keyword>
<evidence type="ECO:0000256" key="1">
    <source>
        <dbReference type="ARBA" id="ARBA00022574"/>
    </source>
</evidence>
<organism evidence="4 5">
    <name type="scientific">Achaetomium macrosporum</name>
    <dbReference type="NCBI Taxonomy" id="79813"/>
    <lineage>
        <taxon>Eukaryota</taxon>
        <taxon>Fungi</taxon>
        <taxon>Dikarya</taxon>
        <taxon>Ascomycota</taxon>
        <taxon>Pezizomycotina</taxon>
        <taxon>Sordariomycetes</taxon>
        <taxon>Sordariomycetidae</taxon>
        <taxon>Sordariales</taxon>
        <taxon>Chaetomiaceae</taxon>
        <taxon>Achaetomium</taxon>
    </lineage>
</organism>
<dbReference type="PANTHER" id="PTHR22889">
    <property type="entry name" value="WD REPEAT-CONTAINING PROTEIN 89"/>
    <property type="match status" value="1"/>
</dbReference>
<dbReference type="PROSITE" id="PS00678">
    <property type="entry name" value="WD_REPEATS_1"/>
    <property type="match status" value="1"/>
</dbReference>
<reference evidence="4" key="2">
    <citation type="submission" date="2023-05" db="EMBL/GenBank/DDBJ databases">
        <authorList>
            <consortium name="Lawrence Berkeley National Laboratory"/>
            <person name="Steindorff A."/>
            <person name="Hensen N."/>
            <person name="Bonometti L."/>
            <person name="Westerberg I."/>
            <person name="Brannstrom I.O."/>
            <person name="Guillou S."/>
            <person name="Cros-Aarteil S."/>
            <person name="Calhoun S."/>
            <person name="Haridas S."/>
            <person name="Kuo A."/>
            <person name="Mondo S."/>
            <person name="Pangilinan J."/>
            <person name="Riley R."/>
            <person name="Labutti K."/>
            <person name="Andreopoulos B."/>
            <person name="Lipzen A."/>
            <person name="Chen C."/>
            <person name="Yanf M."/>
            <person name="Daum C."/>
            <person name="Ng V."/>
            <person name="Clum A."/>
            <person name="Ohm R."/>
            <person name="Martin F."/>
            <person name="Silar P."/>
            <person name="Natvig D."/>
            <person name="Lalanne C."/>
            <person name="Gautier V."/>
            <person name="Ament-Velasquez S.L."/>
            <person name="Kruys A."/>
            <person name="Hutchinson M.I."/>
            <person name="Powell A.J."/>
            <person name="Barry K."/>
            <person name="Miller A.N."/>
            <person name="Grigoriev I.V."/>
            <person name="Debuchy R."/>
            <person name="Gladieux P."/>
            <person name="Thoren M.H."/>
            <person name="Johannesson H."/>
        </authorList>
    </citation>
    <scope>NUCLEOTIDE SEQUENCE</scope>
    <source>
        <strain evidence="4">CBS 532.94</strain>
    </source>
</reference>
<dbReference type="AlphaFoldDB" id="A0AAN7CGC8"/>
<dbReference type="PROSITE" id="PS50082">
    <property type="entry name" value="WD_REPEATS_2"/>
    <property type="match status" value="1"/>
</dbReference>
<evidence type="ECO:0000256" key="2">
    <source>
        <dbReference type="ARBA" id="ARBA00022737"/>
    </source>
</evidence>
<reference evidence="4" key="1">
    <citation type="journal article" date="2023" name="Mol. Phylogenet. Evol.">
        <title>Genome-scale phylogeny and comparative genomics of the fungal order Sordariales.</title>
        <authorList>
            <person name="Hensen N."/>
            <person name="Bonometti L."/>
            <person name="Westerberg I."/>
            <person name="Brannstrom I.O."/>
            <person name="Guillou S."/>
            <person name="Cros-Aarteil S."/>
            <person name="Calhoun S."/>
            <person name="Haridas S."/>
            <person name="Kuo A."/>
            <person name="Mondo S."/>
            <person name="Pangilinan J."/>
            <person name="Riley R."/>
            <person name="LaButti K."/>
            <person name="Andreopoulos B."/>
            <person name="Lipzen A."/>
            <person name="Chen C."/>
            <person name="Yan M."/>
            <person name="Daum C."/>
            <person name="Ng V."/>
            <person name="Clum A."/>
            <person name="Steindorff A."/>
            <person name="Ohm R.A."/>
            <person name="Martin F."/>
            <person name="Silar P."/>
            <person name="Natvig D.O."/>
            <person name="Lalanne C."/>
            <person name="Gautier V."/>
            <person name="Ament-Velasquez S.L."/>
            <person name="Kruys A."/>
            <person name="Hutchinson M.I."/>
            <person name="Powell A.J."/>
            <person name="Barry K."/>
            <person name="Miller A.N."/>
            <person name="Grigoriev I.V."/>
            <person name="Debuchy R."/>
            <person name="Gladieux P."/>
            <person name="Hiltunen Thoren M."/>
            <person name="Johannesson H."/>
        </authorList>
    </citation>
    <scope>NUCLEOTIDE SEQUENCE</scope>
    <source>
        <strain evidence="4">CBS 532.94</strain>
    </source>
</reference>
<dbReference type="EMBL" id="MU860020">
    <property type="protein sequence ID" value="KAK4241574.1"/>
    <property type="molecule type" value="Genomic_DNA"/>
</dbReference>
<evidence type="ECO:0000313" key="4">
    <source>
        <dbReference type="EMBL" id="KAK4241574.1"/>
    </source>
</evidence>
<dbReference type="Gene3D" id="2.130.10.10">
    <property type="entry name" value="YVTN repeat-like/Quinoprotein amine dehydrogenase"/>
    <property type="match status" value="1"/>
</dbReference>
<evidence type="ECO:0000313" key="5">
    <source>
        <dbReference type="Proteomes" id="UP001303760"/>
    </source>
</evidence>
<feature type="repeat" description="WD" evidence="3">
    <location>
        <begin position="148"/>
        <end position="181"/>
    </location>
</feature>
<dbReference type="InterPro" id="IPR039328">
    <property type="entry name" value="WDR89"/>
</dbReference>
<comment type="caution">
    <text evidence="4">The sequence shown here is derived from an EMBL/GenBank/DDBJ whole genome shotgun (WGS) entry which is preliminary data.</text>
</comment>